<dbReference type="AlphaFoldDB" id="X6LYG9"/>
<proteinExistence type="predicted"/>
<protein>
    <submittedName>
        <fullName evidence="1">Uncharacterized protein</fullName>
    </submittedName>
</protein>
<dbReference type="Proteomes" id="UP000023152">
    <property type="component" value="Unassembled WGS sequence"/>
</dbReference>
<dbReference type="EMBL" id="ASPP01027775">
    <property type="protein sequence ID" value="ETO05780.1"/>
    <property type="molecule type" value="Genomic_DNA"/>
</dbReference>
<evidence type="ECO:0000313" key="2">
    <source>
        <dbReference type="Proteomes" id="UP000023152"/>
    </source>
</evidence>
<organism evidence="1 2">
    <name type="scientific">Reticulomyxa filosa</name>
    <dbReference type="NCBI Taxonomy" id="46433"/>
    <lineage>
        <taxon>Eukaryota</taxon>
        <taxon>Sar</taxon>
        <taxon>Rhizaria</taxon>
        <taxon>Retaria</taxon>
        <taxon>Foraminifera</taxon>
        <taxon>Monothalamids</taxon>
        <taxon>Reticulomyxidae</taxon>
        <taxon>Reticulomyxa</taxon>
    </lineage>
</organism>
<evidence type="ECO:0000313" key="1">
    <source>
        <dbReference type="EMBL" id="ETO05780.1"/>
    </source>
</evidence>
<sequence length="180" mass="20647">MIGKLMLMGKSLGVKNSGLKIVIQDKSDVLSLTLKAVRYIKRNGSLECFVTAEDSSNSSLKSIKTVSFTVQFRTSQEDTKLSQSILKFLSQKDKSVWDNICSMDNCGKCWRVMLTAFKRDFEQWNSYLTVLEKIGIFENDQVRQSFLEQFLNNNEFSKLVTASAENSLEFITFFQEQKIM</sequence>
<accession>X6LYG9</accession>
<gene>
    <name evidence="1" type="ORF">RFI_31617</name>
</gene>
<keyword evidence="2" id="KW-1185">Reference proteome</keyword>
<comment type="caution">
    <text evidence="1">The sequence shown here is derived from an EMBL/GenBank/DDBJ whole genome shotgun (WGS) entry which is preliminary data.</text>
</comment>
<reference evidence="1 2" key="1">
    <citation type="journal article" date="2013" name="Curr. Biol.">
        <title>The Genome of the Foraminiferan Reticulomyxa filosa.</title>
        <authorList>
            <person name="Glockner G."/>
            <person name="Hulsmann N."/>
            <person name="Schleicher M."/>
            <person name="Noegel A.A."/>
            <person name="Eichinger L."/>
            <person name="Gallinger C."/>
            <person name="Pawlowski J."/>
            <person name="Sierra R."/>
            <person name="Euteneuer U."/>
            <person name="Pillet L."/>
            <person name="Moustafa A."/>
            <person name="Platzer M."/>
            <person name="Groth M."/>
            <person name="Szafranski K."/>
            <person name="Schliwa M."/>
        </authorList>
    </citation>
    <scope>NUCLEOTIDE SEQUENCE [LARGE SCALE GENOMIC DNA]</scope>
</reference>
<name>X6LYG9_RETFI</name>